<dbReference type="EMBL" id="JBGMDY010000004">
    <property type="protein sequence ID" value="KAL2336525.1"/>
    <property type="molecule type" value="Genomic_DNA"/>
</dbReference>
<dbReference type="Proteomes" id="UP001603857">
    <property type="component" value="Unassembled WGS sequence"/>
</dbReference>
<accession>A0ABD1ML35</accession>
<sequence length="52" mass="6067">MTPYEALYGRRCRTPLCWCEPGENLILGPEVVQQTTEKVKLIQDRMRTAQSR</sequence>
<gene>
    <name evidence="1" type="ORF">Fmac_010971</name>
</gene>
<evidence type="ECO:0000313" key="1">
    <source>
        <dbReference type="EMBL" id="KAL2336525.1"/>
    </source>
</evidence>
<proteinExistence type="predicted"/>
<name>A0ABD1ML35_9FABA</name>
<reference evidence="1 2" key="1">
    <citation type="submission" date="2024-08" db="EMBL/GenBank/DDBJ databases">
        <title>Insights into the chromosomal genome structure of Flemingia macrophylla.</title>
        <authorList>
            <person name="Ding Y."/>
            <person name="Zhao Y."/>
            <person name="Bi W."/>
            <person name="Wu M."/>
            <person name="Zhao G."/>
            <person name="Gong Y."/>
            <person name="Li W."/>
            <person name="Zhang P."/>
        </authorList>
    </citation>
    <scope>NUCLEOTIDE SEQUENCE [LARGE SCALE GENOMIC DNA]</scope>
    <source>
        <strain evidence="1">DYQJB</strain>
        <tissue evidence="1">Leaf</tissue>
    </source>
</reference>
<keyword evidence="2" id="KW-1185">Reference proteome</keyword>
<comment type="caution">
    <text evidence="1">The sequence shown here is derived from an EMBL/GenBank/DDBJ whole genome shotgun (WGS) entry which is preliminary data.</text>
</comment>
<dbReference type="PANTHER" id="PTHR45835:SF99">
    <property type="entry name" value="CHROMO DOMAIN-CONTAINING PROTEIN-RELATED"/>
    <property type="match status" value="1"/>
</dbReference>
<protein>
    <submittedName>
        <fullName evidence="1">Uncharacterized protein</fullName>
    </submittedName>
</protein>
<dbReference type="PANTHER" id="PTHR45835">
    <property type="entry name" value="YALI0A06105P"/>
    <property type="match status" value="1"/>
</dbReference>
<dbReference type="AlphaFoldDB" id="A0ABD1ML35"/>
<evidence type="ECO:0000313" key="2">
    <source>
        <dbReference type="Proteomes" id="UP001603857"/>
    </source>
</evidence>
<organism evidence="1 2">
    <name type="scientific">Flemingia macrophylla</name>
    <dbReference type="NCBI Taxonomy" id="520843"/>
    <lineage>
        <taxon>Eukaryota</taxon>
        <taxon>Viridiplantae</taxon>
        <taxon>Streptophyta</taxon>
        <taxon>Embryophyta</taxon>
        <taxon>Tracheophyta</taxon>
        <taxon>Spermatophyta</taxon>
        <taxon>Magnoliopsida</taxon>
        <taxon>eudicotyledons</taxon>
        <taxon>Gunneridae</taxon>
        <taxon>Pentapetalae</taxon>
        <taxon>rosids</taxon>
        <taxon>fabids</taxon>
        <taxon>Fabales</taxon>
        <taxon>Fabaceae</taxon>
        <taxon>Papilionoideae</taxon>
        <taxon>50 kb inversion clade</taxon>
        <taxon>NPAAA clade</taxon>
        <taxon>indigoferoid/millettioid clade</taxon>
        <taxon>Phaseoleae</taxon>
        <taxon>Flemingia</taxon>
    </lineage>
</organism>